<gene>
    <name evidence="3" type="ordered locus">Cyan7822_3077</name>
</gene>
<feature type="domain" description="DUF4340" evidence="2">
    <location>
        <begin position="74"/>
        <end position="184"/>
    </location>
</feature>
<dbReference type="InterPro" id="IPR025641">
    <property type="entry name" value="DUF4340"/>
</dbReference>
<name>E0U9W2_GLOV7</name>
<feature type="region of interest" description="Disordered" evidence="1">
    <location>
        <begin position="177"/>
        <end position="199"/>
    </location>
</feature>
<feature type="compositionally biased region" description="Basic and acidic residues" evidence="1">
    <location>
        <begin position="177"/>
        <end position="190"/>
    </location>
</feature>
<dbReference type="AlphaFoldDB" id="E0U9W2"/>
<dbReference type="eggNOG" id="COG3170">
    <property type="taxonomic scope" value="Bacteria"/>
</dbReference>
<proteinExistence type="predicted"/>
<dbReference type="HOGENOM" id="CLU_085045_0_0_3"/>
<organism evidence="3 4">
    <name type="scientific">Gloeothece verrucosa (strain PCC 7822)</name>
    <name type="common">Cyanothece sp. (strain PCC 7822)</name>
    <dbReference type="NCBI Taxonomy" id="497965"/>
    <lineage>
        <taxon>Bacteria</taxon>
        <taxon>Bacillati</taxon>
        <taxon>Cyanobacteriota</taxon>
        <taxon>Cyanophyceae</taxon>
        <taxon>Oscillatoriophycideae</taxon>
        <taxon>Chroococcales</taxon>
        <taxon>Aphanothecaceae</taxon>
        <taxon>Gloeothece</taxon>
        <taxon>Gloeothece verrucosa</taxon>
    </lineage>
</organism>
<dbReference type="EMBL" id="CP002198">
    <property type="protein sequence ID" value="ADN15032.1"/>
    <property type="molecule type" value="Genomic_DNA"/>
</dbReference>
<dbReference type="STRING" id="497965.Cyan7822_3077"/>
<dbReference type="Proteomes" id="UP000008206">
    <property type="component" value="Chromosome"/>
</dbReference>
<accession>E0U9W2</accession>
<dbReference type="RefSeq" id="WP_013323125.1">
    <property type="nucleotide sequence ID" value="NC_014501.1"/>
</dbReference>
<dbReference type="KEGG" id="cyj:Cyan7822_3077"/>
<dbReference type="OrthoDB" id="453197at2"/>
<keyword evidence="4" id="KW-1185">Reference proteome</keyword>
<evidence type="ECO:0000313" key="3">
    <source>
        <dbReference type="EMBL" id="ADN15032.1"/>
    </source>
</evidence>
<reference evidence="4" key="1">
    <citation type="journal article" date="2011" name="MBio">
        <title>Novel metabolic attributes of the genus Cyanothece, comprising a group of unicellular nitrogen-fixing Cyanobacteria.</title>
        <authorList>
            <person name="Bandyopadhyay A."/>
            <person name="Elvitigala T."/>
            <person name="Welsh E."/>
            <person name="Stockel J."/>
            <person name="Liberton M."/>
            <person name="Min H."/>
            <person name="Sherman L.A."/>
            <person name="Pakrasi H.B."/>
        </authorList>
    </citation>
    <scope>NUCLEOTIDE SEQUENCE [LARGE SCALE GENOMIC DNA]</scope>
    <source>
        <strain evidence="4">PCC 7822</strain>
    </source>
</reference>
<evidence type="ECO:0000259" key="2">
    <source>
        <dbReference type="Pfam" id="PF14238"/>
    </source>
</evidence>
<evidence type="ECO:0000256" key="1">
    <source>
        <dbReference type="SAM" id="MobiDB-lite"/>
    </source>
</evidence>
<sequence>MKLQKTTLGLLTVAVLLGAGVSFYEIVGKPHQQEVQEKQKQIYTFKEEDVQTLTVEKGGKTLKFERTKDNTQVWRMKQPEDTNASDAAVSFLLDLLVERPRDRTITVPMQQLKDYGLNPPLATITVQLANQETHKLVLGNPNLENLYIYGQIDPPENAKEVEVVLIPKEFQYAVERDLAEWKQPQEKETDQPSPQSSSQ</sequence>
<dbReference type="Pfam" id="PF14238">
    <property type="entry name" value="DUF4340"/>
    <property type="match status" value="1"/>
</dbReference>
<evidence type="ECO:0000313" key="4">
    <source>
        <dbReference type="Proteomes" id="UP000008206"/>
    </source>
</evidence>
<protein>
    <recommendedName>
        <fullName evidence="2">DUF4340 domain-containing protein</fullName>
    </recommendedName>
</protein>